<protein>
    <recommendedName>
        <fullName evidence="8">DUF1656 domain-containing protein</fullName>
    </recommendedName>
</protein>
<evidence type="ECO:0000256" key="2">
    <source>
        <dbReference type="ARBA" id="ARBA00022692"/>
    </source>
</evidence>
<keyword evidence="7" id="KW-1185">Reference proteome</keyword>
<dbReference type="AlphaFoldDB" id="A0A261VPH8"/>
<evidence type="ECO:0000256" key="4">
    <source>
        <dbReference type="ARBA" id="ARBA00023136"/>
    </source>
</evidence>
<evidence type="ECO:0000256" key="3">
    <source>
        <dbReference type="ARBA" id="ARBA00022989"/>
    </source>
</evidence>
<sequence>MIGEFDFYGIYFPWLLMLGLITLGVAWAVRRVLARAGFYRLVWHPALFDAALFVVLLYGVYLISPYVFKTAS</sequence>
<accession>A0A261VPH8</accession>
<dbReference type="Proteomes" id="UP000215633">
    <property type="component" value="Unassembled WGS sequence"/>
</dbReference>
<keyword evidence="1" id="KW-1003">Cell membrane</keyword>
<feature type="transmembrane region" description="Helical" evidence="5">
    <location>
        <begin position="12"/>
        <end position="29"/>
    </location>
</feature>
<evidence type="ECO:0000256" key="1">
    <source>
        <dbReference type="ARBA" id="ARBA00022475"/>
    </source>
</evidence>
<reference evidence="7" key="1">
    <citation type="submission" date="2017-05" db="EMBL/GenBank/DDBJ databases">
        <title>Complete and WGS of Bordetella genogroups.</title>
        <authorList>
            <person name="Spilker T."/>
            <person name="Lipuma J."/>
        </authorList>
    </citation>
    <scope>NUCLEOTIDE SEQUENCE [LARGE SCALE GENOMIC DNA]</scope>
    <source>
        <strain evidence="7">AU8256</strain>
    </source>
</reference>
<dbReference type="EMBL" id="NEVT01000006">
    <property type="protein sequence ID" value="OZI76014.1"/>
    <property type="molecule type" value="Genomic_DNA"/>
</dbReference>
<dbReference type="Pfam" id="PF07869">
    <property type="entry name" value="DUF1656"/>
    <property type="match status" value="1"/>
</dbReference>
<dbReference type="InterPro" id="IPR012451">
    <property type="entry name" value="DUF1656"/>
</dbReference>
<evidence type="ECO:0000313" key="6">
    <source>
        <dbReference type="EMBL" id="OZI76014.1"/>
    </source>
</evidence>
<evidence type="ECO:0008006" key="8">
    <source>
        <dbReference type="Google" id="ProtNLM"/>
    </source>
</evidence>
<gene>
    <name evidence="6" type="ORF">CAL24_12560</name>
</gene>
<name>A0A261VPH8_9BORD</name>
<evidence type="ECO:0000256" key="5">
    <source>
        <dbReference type="SAM" id="Phobius"/>
    </source>
</evidence>
<comment type="caution">
    <text evidence="6">The sequence shown here is derived from an EMBL/GenBank/DDBJ whole genome shotgun (WGS) entry which is preliminary data.</text>
</comment>
<dbReference type="RefSeq" id="WP_094806878.1">
    <property type="nucleotide sequence ID" value="NZ_NEVT01000006.1"/>
</dbReference>
<evidence type="ECO:0000313" key="7">
    <source>
        <dbReference type="Proteomes" id="UP000215633"/>
    </source>
</evidence>
<proteinExistence type="predicted"/>
<feature type="transmembrane region" description="Helical" evidence="5">
    <location>
        <begin position="41"/>
        <end position="63"/>
    </location>
</feature>
<keyword evidence="4 5" id="KW-0472">Membrane</keyword>
<keyword evidence="3 5" id="KW-1133">Transmembrane helix</keyword>
<keyword evidence="2 5" id="KW-0812">Transmembrane</keyword>
<organism evidence="6 7">
    <name type="scientific">Bordetella genomosp. 2</name>
    <dbReference type="NCBI Taxonomy" id="1983456"/>
    <lineage>
        <taxon>Bacteria</taxon>
        <taxon>Pseudomonadati</taxon>
        <taxon>Pseudomonadota</taxon>
        <taxon>Betaproteobacteria</taxon>
        <taxon>Burkholderiales</taxon>
        <taxon>Alcaligenaceae</taxon>
        <taxon>Bordetella</taxon>
    </lineage>
</organism>